<dbReference type="InterPro" id="IPR011706">
    <property type="entry name" value="Cu-oxidase_C"/>
</dbReference>
<dbReference type="Pfam" id="PF00394">
    <property type="entry name" value="Cu-oxidase"/>
    <property type="match status" value="1"/>
</dbReference>
<evidence type="ECO:0000256" key="3">
    <source>
        <dbReference type="ARBA" id="ARBA00023002"/>
    </source>
</evidence>
<evidence type="ECO:0000256" key="1">
    <source>
        <dbReference type="ARBA" id="ARBA00010609"/>
    </source>
</evidence>
<dbReference type="InterPro" id="IPR033138">
    <property type="entry name" value="Cu_oxidase_CS"/>
</dbReference>
<evidence type="ECO:0000259" key="9">
    <source>
        <dbReference type="Pfam" id="PF07732"/>
    </source>
</evidence>
<dbReference type="Pfam" id="PF07731">
    <property type="entry name" value="Cu-oxidase_2"/>
    <property type="match status" value="1"/>
</dbReference>
<dbReference type="OrthoDB" id="2121828at2759"/>
<evidence type="ECO:0008006" key="12">
    <source>
        <dbReference type="Google" id="ProtNLM"/>
    </source>
</evidence>
<keyword evidence="4" id="KW-0186">Copper</keyword>
<feature type="region of interest" description="Disordered" evidence="5">
    <location>
        <begin position="399"/>
        <end position="430"/>
    </location>
</feature>
<dbReference type="EMBL" id="RQTK01000801">
    <property type="protein sequence ID" value="RUS74771.1"/>
    <property type="molecule type" value="Genomic_DNA"/>
</dbReference>
<evidence type="ECO:0000313" key="11">
    <source>
        <dbReference type="Proteomes" id="UP000271974"/>
    </source>
</evidence>
<dbReference type="PROSITE" id="PS00079">
    <property type="entry name" value="MULTICOPPER_OXIDASE1"/>
    <property type="match status" value="1"/>
</dbReference>
<dbReference type="GO" id="GO:0016491">
    <property type="term" value="F:oxidoreductase activity"/>
    <property type="evidence" value="ECO:0007669"/>
    <property type="project" value="UniProtKB-KW"/>
</dbReference>
<feature type="transmembrane region" description="Helical" evidence="6">
    <location>
        <begin position="338"/>
        <end position="359"/>
    </location>
</feature>
<keyword evidence="6" id="KW-0472">Membrane</keyword>
<dbReference type="InterPro" id="IPR001117">
    <property type="entry name" value="Cu-oxidase_2nd"/>
</dbReference>
<dbReference type="PANTHER" id="PTHR11709">
    <property type="entry name" value="MULTI-COPPER OXIDASE"/>
    <property type="match status" value="1"/>
</dbReference>
<dbReference type="CDD" id="cd13858">
    <property type="entry name" value="CuRO_1_tcLCC2_insect_like"/>
    <property type="match status" value="1"/>
</dbReference>
<dbReference type="GO" id="GO:0006826">
    <property type="term" value="P:iron ion transport"/>
    <property type="evidence" value="ECO:0007669"/>
    <property type="project" value="TreeGrafter"/>
</dbReference>
<evidence type="ECO:0000259" key="7">
    <source>
        <dbReference type="Pfam" id="PF00394"/>
    </source>
</evidence>
<dbReference type="PROSITE" id="PS00080">
    <property type="entry name" value="MULTICOPPER_OXIDASE2"/>
    <property type="match status" value="1"/>
</dbReference>
<dbReference type="Proteomes" id="UP000271974">
    <property type="component" value="Unassembled WGS sequence"/>
</dbReference>
<feature type="non-terminal residue" evidence="10">
    <location>
        <position position="430"/>
    </location>
</feature>
<proteinExistence type="inferred from homology"/>
<organism evidence="10 11">
    <name type="scientific">Elysia chlorotica</name>
    <name type="common">Eastern emerald elysia</name>
    <name type="synonym">Sea slug</name>
    <dbReference type="NCBI Taxonomy" id="188477"/>
    <lineage>
        <taxon>Eukaryota</taxon>
        <taxon>Metazoa</taxon>
        <taxon>Spiralia</taxon>
        <taxon>Lophotrochozoa</taxon>
        <taxon>Mollusca</taxon>
        <taxon>Gastropoda</taxon>
        <taxon>Heterobranchia</taxon>
        <taxon>Euthyneura</taxon>
        <taxon>Panpulmonata</taxon>
        <taxon>Sacoglossa</taxon>
        <taxon>Placobranchoidea</taxon>
        <taxon>Plakobranchidae</taxon>
        <taxon>Elysia</taxon>
    </lineage>
</organism>
<keyword evidence="6" id="KW-0812">Transmembrane</keyword>
<dbReference type="PANTHER" id="PTHR11709:SF394">
    <property type="entry name" value="FI03373P-RELATED"/>
    <property type="match status" value="1"/>
</dbReference>
<dbReference type="SUPFAM" id="SSF49503">
    <property type="entry name" value="Cupredoxins"/>
    <property type="match status" value="2"/>
</dbReference>
<comment type="caution">
    <text evidence="10">The sequence shown here is derived from an EMBL/GenBank/DDBJ whole genome shotgun (WGS) entry which is preliminary data.</text>
</comment>
<feature type="domain" description="Plastocyanin-like" evidence="9">
    <location>
        <begin position="64"/>
        <end position="177"/>
    </location>
</feature>
<keyword evidence="11" id="KW-1185">Reference proteome</keyword>
<keyword evidence="6" id="KW-1133">Transmembrane helix</keyword>
<protein>
    <recommendedName>
        <fullName evidence="12">Plastocyanin-like domain-containing protein</fullName>
    </recommendedName>
</protein>
<dbReference type="STRING" id="188477.A0A433SZN4"/>
<dbReference type="CDD" id="cd13884">
    <property type="entry name" value="CuRO_2_tcLCC_insect_like"/>
    <property type="match status" value="1"/>
</dbReference>
<dbReference type="Gene3D" id="2.60.40.420">
    <property type="entry name" value="Cupredoxins - blue copper proteins"/>
    <property type="match status" value="3"/>
</dbReference>
<dbReference type="InterPro" id="IPR045087">
    <property type="entry name" value="Cu-oxidase_fam"/>
</dbReference>
<evidence type="ECO:0000259" key="8">
    <source>
        <dbReference type="Pfam" id="PF07731"/>
    </source>
</evidence>
<reference evidence="10 11" key="1">
    <citation type="submission" date="2019-01" db="EMBL/GenBank/DDBJ databases">
        <title>A draft genome assembly of the solar-powered sea slug Elysia chlorotica.</title>
        <authorList>
            <person name="Cai H."/>
            <person name="Li Q."/>
            <person name="Fang X."/>
            <person name="Li J."/>
            <person name="Curtis N.E."/>
            <person name="Altenburger A."/>
            <person name="Shibata T."/>
            <person name="Feng M."/>
            <person name="Maeda T."/>
            <person name="Schwartz J.A."/>
            <person name="Shigenobu S."/>
            <person name="Lundholm N."/>
            <person name="Nishiyama T."/>
            <person name="Yang H."/>
            <person name="Hasebe M."/>
            <person name="Li S."/>
            <person name="Pierce S.K."/>
            <person name="Wang J."/>
        </authorList>
    </citation>
    <scope>NUCLEOTIDE SEQUENCE [LARGE SCALE GENOMIC DNA]</scope>
    <source>
        <strain evidence="10">EC2010</strain>
        <tissue evidence="10">Whole organism of an adult</tissue>
    </source>
</reference>
<gene>
    <name evidence="10" type="ORF">EGW08_017469</name>
</gene>
<dbReference type="Pfam" id="PF07732">
    <property type="entry name" value="Cu-oxidase_3"/>
    <property type="match status" value="1"/>
</dbReference>
<dbReference type="FunFam" id="2.60.40.420:FF:000045">
    <property type="entry name" value="Laccase 2"/>
    <property type="match status" value="1"/>
</dbReference>
<feature type="domain" description="Plastocyanin-like" evidence="7">
    <location>
        <begin position="193"/>
        <end position="315"/>
    </location>
</feature>
<dbReference type="InterPro" id="IPR002355">
    <property type="entry name" value="Cu_oxidase_Cu_BS"/>
</dbReference>
<dbReference type="FunFam" id="2.60.40.420:FF:000031">
    <property type="entry name" value="Laccase-2 isoform A"/>
    <property type="match status" value="1"/>
</dbReference>
<evidence type="ECO:0000256" key="5">
    <source>
        <dbReference type="SAM" id="MobiDB-lite"/>
    </source>
</evidence>
<dbReference type="GO" id="GO:0005507">
    <property type="term" value="F:copper ion binding"/>
    <property type="evidence" value="ECO:0007669"/>
    <property type="project" value="InterPro"/>
</dbReference>
<keyword evidence="2" id="KW-0479">Metal-binding</keyword>
<comment type="similarity">
    <text evidence="1">Belongs to the multicopper oxidase family.</text>
</comment>
<sequence>MTLLSSLTSFSKSADYRSHPCNRQCEDQTSPRLCQYKWVVESYWTLPKACLNCPFNQSDCSRPHCIATDGVQRGIIAVNRRLPGPAVEVCEGDTIEVKIHNELYNSEGTSVHWHGLLQKGTPHMDGVSLITQCPITARSSFTYRFKALDPGTHYWHGHAGMQRADGMFGAIVVRQPPSREPHFARYDYDLSEHVIIVNDWLTRMTLPAFLDHHHDDGDNKPALMLINGMGAHQEFKDGNSTFYTPRASFTVQGGKKYRFRVISAAILNCPIQISVDGHTMMVIASDGSPFEPFVADSFNIFAGERYDFVLVADKTTTLSVLELMYDNFARNKKEPDRAYQYFCLIIIYFVCSFVFNWPFNWTPPSLPAGMWLLHCHIEYHVDIGMGILIQVGDKSEFPKPPKNFPKCGSWNDVDADDDDDDDVGDTSDDN</sequence>
<dbReference type="AlphaFoldDB" id="A0A433SZN4"/>
<feature type="compositionally biased region" description="Acidic residues" evidence="5">
    <location>
        <begin position="413"/>
        <end position="430"/>
    </location>
</feature>
<evidence type="ECO:0000256" key="2">
    <source>
        <dbReference type="ARBA" id="ARBA00022723"/>
    </source>
</evidence>
<feature type="domain" description="Plastocyanin-like" evidence="8">
    <location>
        <begin position="368"/>
        <end position="393"/>
    </location>
</feature>
<dbReference type="InterPro" id="IPR011707">
    <property type="entry name" value="Cu-oxidase-like_N"/>
</dbReference>
<dbReference type="GO" id="GO:0005886">
    <property type="term" value="C:plasma membrane"/>
    <property type="evidence" value="ECO:0007669"/>
    <property type="project" value="TreeGrafter"/>
</dbReference>
<evidence type="ECO:0000313" key="10">
    <source>
        <dbReference type="EMBL" id="RUS74771.1"/>
    </source>
</evidence>
<name>A0A433SZN4_ELYCH</name>
<keyword evidence="3" id="KW-0560">Oxidoreductase</keyword>
<dbReference type="InterPro" id="IPR008972">
    <property type="entry name" value="Cupredoxin"/>
</dbReference>
<evidence type="ECO:0000256" key="6">
    <source>
        <dbReference type="SAM" id="Phobius"/>
    </source>
</evidence>
<evidence type="ECO:0000256" key="4">
    <source>
        <dbReference type="ARBA" id="ARBA00023008"/>
    </source>
</evidence>
<accession>A0A433SZN4</accession>